<sequence length="63" mass="6952">MKRLGFLVLSDAIVCFSSALRNGLIESQTRGNAICEQMVLRHHTGQLTKSSLTYVPELLISFG</sequence>
<dbReference type="Proteomes" id="UP000663419">
    <property type="component" value="Chromosome 2"/>
</dbReference>
<feature type="signal peptide" evidence="1">
    <location>
        <begin position="1"/>
        <end position="19"/>
    </location>
</feature>
<organism evidence="2 3">
    <name type="scientific">Ajellomyces capsulatus (strain H88)</name>
    <name type="common">Darling's disease fungus</name>
    <name type="synonym">Histoplasma capsulatum</name>
    <dbReference type="NCBI Taxonomy" id="544711"/>
    <lineage>
        <taxon>Eukaryota</taxon>
        <taxon>Fungi</taxon>
        <taxon>Dikarya</taxon>
        <taxon>Ascomycota</taxon>
        <taxon>Pezizomycotina</taxon>
        <taxon>Eurotiomycetes</taxon>
        <taxon>Eurotiomycetidae</taxon>
        <taxon>Onygenales</taxon>
        <taxon>Ajellomycetaceae</taxon>
        <taxon>Histoplasma</taxon>
    </lineage>
</organism>
<accession>A0A8A1LIL0</accession>
<name>A0A8A1LIL0_AJEC8</name>
<evidence type="ECO:0000313" key="3">
    <source>
        <dbReference type="Proteomes" id="UP000663419"/>
    </source>
</evidence>
<evidence type="ECO:0000256" key="1">
    <source>
        <dbReference type="SAM" id="SignalP"/>
    </source>
</evidence>
<proteinExistence type="predicted"/>
<protein>
    <recommendedName>
        <fullName evidence="4">Secreted protein</fullName>
    </recommendedName>
</protein>
<dbReference type="EMBL" id="CP069103">
    <property type="protein sequence ID" value="QSS52775.1"/>
    <property type="molecule type" value="Genomic_DNA"/>
</dbReference>
<evidence type="ECO:0008006" key="4">
    <source>
        <dbReference type="Google" id="ProtNLM"/>
    </source>
</evidence>
<evidence type="ECO:0000313" key="2">
    <source>
        <dbReference type="EMBL" id="QSS52775.1"/>
    </source>
</evidence>
<feature type="chain" id="PRO_5034631479" description="Secreted protein" evidence="1">
    <location>
        <begin position="20"/>
        <end position="63"/>
    </location>
</feature>
<reference evidence="2" key="1">
    <citation type="submission" date="2021-01" db="EMBL/GenBank/DDBJ databases">
        <title>Chromosome-level genome assembly of a human fungal pathogen reveals clustering of transcriptionally co-regulated genes.</title>
        <authorList>
            <person name="Voorhies M."/>
            <person name="Cohen S."/>
            <person name="Shea T.P."/>
            <person name="Petrus S."/>
            <person name="Munoz J.F."/>
            <person name="Poplawski S."/>
            <person name="Goldman W.E."/>
            <person name="Michael T."/>
            <person name="Cuomo C.A."/>
            <person name="Sil A."/>
            <person name="Beyhan S."/>
        </authorList>
    </citation>
    <scope>NUCLEOTIDE SEQUENCE</scope>
    <source>
        <strain evidence="2">H88</strain>
    </source>
</reference>
<keyword evidence="1" id="KW-0732">Signal</keyword>
<dbReference type="VEuPathDB" id="FungiDB:I7I53_08509"/>
<dbReference type="AlphaFoldDB" id="A0A8A1LIL0"/>
<gene>
    <name evidence="2" type="ORF">I7I53_08509</name>
</gene>